<organism evidence="1 2">
    <name type="scientific">Burkholderia territorii</name>
    <dbReference type="NCBI Taxonomy" id="1503055"/>
    <lineage>
        <taxon>Bacteria</taxon>
        <taxon>Pseudomonadati</taxon>
        <taxon>Pseudomonadota</taxon>
        <taxon>Betaproteobacteria</taxon>
        <taxon>Burkholderiales</taxon>
        <taxon>Burkholderiaceae</taxon>
        <taxon>Burkholderia</taxon>
        <taxon>Burkholderia cepacia complex</taxon>
    </lineage>
</organism>
<evidence type="ECO:0000313" key="2">
    <source>
        <dbReference type="Proteomes" id="UP000473571"/>
    </source>
</evidence>
<dbReference type="InterPro" id="IPR051910">
    <property type="entry name" value="ComF/GntX_DNA_util-trans"/>
</dbReference>
<dbReference type="AlphaFoldDB" id="A0A6L3NQ12"/>
<dbReference type="EMBL" id="VZOL01000001">
    <property type="protein sequence ID" value="KAB0686526.1"/>
    <property type="molecule type" value="Genomic_DNA"/>
</dbReference>
<dbReference type="RefSeq" id="WP_151002729.1">
    <property type="nucleotide sequence ID" value="NZ_CABVPO010000015.1"/>
</dbReference>
<protein>
    <submittedName>
        <fullName evidence="1">ComF family protein</fullName>
    </submittedName>
</protein>
<dbReference type="SUPFAM" id="SSF53271">
    <property type="entry name" value="PRTase-like"/>
    <property type="match status" value="1"/>
</dbReference>
<name>A0A6L3NQ12_9BURK</name>
<reference evidence="1 2" key="1">
    <citation type="submission" date="2019-09" db="EMBL/GenBank/DDBJ databases">
        <title>Draft genome sequences of 48 bacterial type strains from the CCUG.</title>
        <authorList>
            <person name="Tunovic T."/>
            <person name="Pineiro-Iglesias B."/>
            <person name="Unosson C."/>
            <person name="Inganas E."/>
            <person name="Ohlen M."/>
            <person name="Cardew S."/>
            <person name="Jensie-Markopoulos S."/>
            <person name="Salva-Serra F."/>
            <person name="Jaen-Luchoro D."/>
            <person name="Karlsson R."/>
            <person name="Svensson-Stadler L."/>
            <person name="Chun J."/>
            <person name="Moore E."/>
        </authorList>
    </citation>
    <scope>NUCLEOTIDE SEQUENCE [LARGE SCALE GENOMIC DNA]</scope>
    <source>
        <strain evidence="1 2">CCUG 65687</strain>
    </source>
</reference>
<gene>
    <name evidence="1" type="ORF">F7R13_00080</name>
</gene>
<evidence type="ECO:0000313" key="1">
    <source>
        <dbReference type="EMBL" id="KAB0686526.1"/>
    </source>
</evidence>
<accession>A0A6L3NQ12</accession>
<dbReference type="Proteomes" id="UP000473571">
    <property type="component" value="Unassembled WGS sequence"/>
</dbReference>
<sequence>MRIKLRAIRGNWDLGFALDKHTVSSTYIGDDEHGHARFDTVRTEVGESLFQLKYRNGCEHAEPLAQAVADNIFPQLPFIGLIVPMPASTWRPAQPVFQIADALGRLTNKPVFHQLLLKRAGGPKLKNLPTREAKDEALSGAFSIQDQIAGDGRHNVLLLDDLHDSGATAHAACEVLRSYPKIAGIYLAAITSKV</sequence>
<dbReference type="PANTHER" id="PTHR47505">
    <property type="entry name" value="DNA UTILIZATION PROTEIN YHGH"/>
    <property type="match status" value="1"/>
</dbReference>
<dbReference type="PANTHER" id="PTHR47505:SF1">
    <property type="entry name" value="DNA UTILIZATION PROTEIN YHGH"/>
    <property type="match status" value="1"/>
</dbReference>
<proteinExistence type="predicted"/>
<comment type="caution">
    <text evidence="1">The sequence shown here is derived from an EMBL/GenBank/DDBJ whole genome shotgun (WGS) entry which is preliminary data.</text>
</comment>
<dbReference type="Gene3D" id="3.40.50.2020">
    <property type="match status" value="1"/>
</dbReference>
<dbReference type="InterPro" id="IPR029057">
    <property type="entry name" value="PRTase-like"/>
</dbReference>